<dbReference type="Proteomes" id="UP000747110">
    <property type="component" value="Unassembled WGS sequence"/>
</dbReference>
<evidence type="ECO:0000313" key="1">
    <source>
        <dbReference type="EMBL" id="GIL69639.1"/>
    </source>
</evidence>
<sequence>MRVSVTGNHVTPFPSHQSLDPFLFESYLQRGQDVAALRSGPLQPEDHLNIFSVLTHLRCLLLATVREAGDVAEPATVANTQLGLPVAVLILTVGEKTAARQRGSTWEGRGNTVRG</sequence>
<protein>
    <submittedName>
        <fullName evidence="1">Uncharacterized protein</fullName>
    </submittedName>
</protein>
<reference evidence="1" key="1">
    <citation type="journal article" date="2021" name="Proc. Natl. Acad. Sci. U.S.A.">
        <title>Three genomes in the algal genus Volvox reveal the fate of a haploid sex-determining region after a transition to homothallism.</title>
        <authorList>
            <person name="Yamamoto K."/>
            <person name="Hamaji T."/>
            <person name="Kawai-Toyooka H."/>
            <person name="Matsuzaki R."/>
            <person name="Takahashi F."/>
            <person name="Nishimura Y."/>
            <person name="Kawachi M."/>
            <person name="Noguchi H."/>
            <person name="Minakuchi Y."/>
            <person name="Umen J.G."/>
            <person name="Toyoda A."/>
            <person name="Nozaki H."/>
        </authorList>
    </citation>
    <scope>NUCLEOTIDE SEQUENCE</scope>
    <source>
        <strain evidence="1">NIES-3786</strain>
    </source>
</reference>
<accession>A0A8J4FCQ6</accession>
<dbReference type="AlphaFoldDB" id="A0A8J4FCQ6"/>
<keyword evidence="2" id="KW-1185">Reference proteome</keyword>
<organism evidence="1 2">
    <name type="scientific">Volvox reticuliferus</name>
    <dbReference type="NCBI Taxonomy" id="1737510"/>
    <lineage>
        <taxon>Eukaryota</taxon>
        <taxon>Viridiplantae</taxon>
        <taxon>Chlorophyta</taxon>
        <taxon>core chlorophytes</taxon>
        <taxon>Chlorophyceae</taxon>
        <taxon>CS clade</taxon>
        <taxon>Chlamydomonadales</taxon>
        <taxon>Volvocaceae</taxon>
        <taxon>Volvox</taxon>
    </lineage>
</organism>
<dbReference type="EMBL" id="BNCP01000001">
    <property type="protein sequence ID" value="GIL69639.1"/>
    <property type="molecule type" value="Genomic_DNA"/>
</dbReference>
<comment type="caution">
    <text evidence="1">The sequence shown here is derived from an EMBL/GenBank/DDBJ whole genome shotgun (WGS) entry which is preliminary data.</text>
</comment>
<proteinExistence type="predicted"/>
<evidence type="ECO:0000313" key="2">
    <source>
        <dbReference type="Proteomes" id="UP000747110"/>
    </source>
</evidence>
<gene>
    <name evidence="1" type="ORF">Vretifemale_559</name>
</gene>
<name>A0A8J4FCQ6_9CHLO</name>